<evidence type="ECO:0000313" key="3">
    <source>
        <dbReference type="Proteomes" id="UP001195483"/>
    </source>
</evidence>
<sequence>MHHFIFPTIITIVMVSSVTATTYQKDRVIHNLPLVGAPALGFGDVPINVIQQGGNLPVHGGSGRSDPFVGPVSRLDIIGGSHVGPHKPIIPPKKPIVHPKKPIVHPKKPIVHPKKPIVHPKKPIVHPKKPIIDPFKSIDPFDVRGFHPGSHIGQGKVAPGFDHKGLGTVDHRFKKPSPVFPQAY</sequence>
<evidence type="ECO:0000313" key="2">
    <source>
        <dbReference type="EMBL" id="KAK3589044.1"/>
    </source>
</evidence>
<dbReference type="EMBL" id="JAEAOA010000537">
    <property type="protein sequence ID" value="KAK3589044.1"/>
    <property type="molecule type" value="Genomic_DNA"/>
</dbReference>
<reference evidence="2" key="3">
    <citation type="submission" date="2023-05" db="EMBL/GenBank/DDBJ databases">
        <authorList>
            <person name="Smith C.H."/>
        </authorList>
    </citation>
    <scope>NUCLEOTIDE SEQUENCE</scope>
    <source>
        <strain evidence="2">CHS0354</strain>
        <tissue evidence="2">Mantle</tissue>
    </source>
</reference>
<feature type="signal peptide" evidence="1">
    <location>
        <begin position="1"/>
        <end position="20"/>
    </location>
</feature>
<dbReference type="Proteomes" id="UP001195483">
    <property type="component" value="Unassembled WGS sequence"/>
</dbReference>
<accession>A0AAE0SBW0</accession>
<comment type="caution">
    <text evidence="2">The sequence shown here is derived from an EMBL/GenBank/DDBJ whole genome shotgun (WGS) entry which is preliminary data.</text>
</comment>
<organism evidence="2 3">
    <name type="scientific">Potamilus streckersoni</name>
    <dbReference type="NCBI Taxonomy" id="2493646"/>
    <lineage>
        <taxon>Eukaryota</taxon>
        <taxon>Metazoa</taxon>
        <taxon>Spiralia</taxon>
        <taxon>Lophotrochozoa</taxon>
        <taxon>Mollusca</taxon>
        <taxon>Bivalvia</taxon>
        <taxon>Autobranchia</taxon>
        <taxon>Heteroconchia</taxon>
        <taxon>Palaeoheterodonta</taxon>
        <taxon>Unionida</taxon>
        <taxon>Unionoidea</taxon>
        <taxon>Unionidae</taxon>
        <taxon>Ambleminae</taxon>
        <taxon>Lampsilini</taxon>
        <taxon>Potamilus</taxon>
    </lineage>
</organism>
<dbReference type="AlphaFoldDB" id="A0AAE0SBW0"/>
<keyword evidence="3" id="KW-1185">Reference proteome</keyword>
<evidence type="ECO:0000256" key="1">
    <source>
        <dbReference type="SAM" id="SignalP"/>
    </source>
</evidence>
<reference evidence="2" key="1">
    <citation type="journal article" date="2021" name="Genome Biol. Evol.">
        <title>A High-Quality Reference Genome for a Parasitic Bivalve with Doubly Uniparental Inheritance (Bivalvia: Unionida).</title>
        <authorList>
            <person name="Smith C.H."/>
        </authorList>
    </citation>
    <scope>NUCLEOTIDE SEQUENCE</scope>
    <source>
        <strain evidence="2">CHS0354</strain>
    </source>
</reference>
<protein>
    <submittedName>
        <fullName evidence="2">Uncharacterized protein</fullName>
    </submittedName>
</protein>
<reference evidence="2" key="2">
    <citation type="journal article" date="2021" name="Genome Biol. Evol.">
        <title>Developing a high-quality reference genome for a parasitic bivalve with doubly uniparental inheritance (Bivalvia: Unionida).</title>
        <authorList>
            <person name="Smith C.H."/>
        </authorList>
    </citation>
    <scope>NUCLEOTIDE SEQUENCE</scope>
    <source>
        <strain evidence="2">CHS0354</strain>
        <tissue evidence="2">Mantle</tissue>
    </source>
</reference>
<gene>
    <name evidence="2" type="ORF">CHS0354_007993</name>
</gene>
<proteinExistence type="predicted"/>
<keyword evidence="1" id="KW-0732">Signal</keyword>
<name>A0AAE0SBW0_9BIVA</name>
<feature type="chain" id="PRO_5042122329" evidence="1">
    <location>
        <begin position="21"/>
        <end position="184"/>
    </location>
</feature>